<keyword evidence="1" id="KW-1133">Transmembrane helix</keyword>
<dbReference type="EMBL" id="CP035278">
    <property type="protein sequence ID" value="QHP83050.1"/>
    <property type="molecule type" value="Genomic_DNA"/>
</dbReference>
<evidence type="ECO:0000313" key="3">
    <source>
        <dbReference type="Proteomes" id="UP000512184"/>
    </source>
</evidence>
<keyword evidence="1" id="KW-0472">Membrane</keyword>
<keyword evidence="1" id="KW-0812">Transmembrane</keyword>
<gene>
    <name evidence="2" type="primary">hypothetical protein</name>
    <name evidence="2" type="ORF">Chls_175</name>
</gene>
<dbReference type="Proteomes" id="UP000512184">
    <property type="component" value="Chromosome"/>
</dbReference>
<accession>A0ABX6IQ15</accession>
<name>A0ABX6IQ15_9CHLA</name>
<feature type="transmembrane region" description="Helical" evidence="1">
    <location>
        <begin position="12"/>
        <end position="35"/>
    </location>
</feature>
<evidence type="ECO:0000256" key="1">
    <source>
        <dbReference type="SAM" id="Phobius"/>
    </source>
</evidence>
<protein>
    <submittedName>
        <fullName evidence="2">Uncharacterized protein</fullName>
    </submittedName>
</protein>
<reference evidence="2" key="1">
    <citation type="submission" date="2019-01" db="EMBL/GenBank/DDBJ databases">
        <title>Whole genome sequencing and annotation enables comparative genome analysis that reveals unique features of the Chlamydia suis R19 Genome.</title>
        <authorList>
            <person name="Dimond Z.E."/>
        </authorList>
    </citation>
    <scope>NUCLEOTIDE SEQUENCE [LARGE SCALE GENOMIC DNA]</scope>
    <source>
        <strain evidence="2">R19</strain>
    </source>
</reference>
<keyword evidence="3" id="KW-1185">Reference proteome</keyword>
<evidence type="ECO:0000313" key="2">
    <source>
        <dbReference type="EMBL" id="QHP83050.1"/>
    </source>
</evidence>
<proteinExistence type="predicted"/>
<sequence length="52" mass="6025">MLTAYSSNSFSIPIIGQTFILNERPFLFAFIFVIMKNIEKFLSKILSEGFFL</sequence>
<organism evidence="2 3">
    <name type="scientific">Chlamydia suis</name>
    <dbReference type="NCBI Taxonomy" id="83559"/>
    <lineage>
        <taxon>Bacteria</taxon>
        <taxon>Pseudomonadati</taxon>
        <taxon>Chlamydiota</taxon>
        <taxon>Chlamydiia</taxon>
        <taxon>Chlamydiales</taxon>
        <taxon>Chlamydiaceae</taxon>
        <taxon>Chlamydia/Chlamydophila group</taxon>
        <taxon>Chlamydia</taxon>
    </lineage>
</organism>